<keyword evidence="2" id="KW-0813">Transport</keyword>
<dbReference type="PROSITE" id="PS50893">
    <property type="entry name" value="ABC_TRANSPORTER_2"/>
    <property type="match status" value="1"/>
</dbReference>
<protein>
    <submittedName>
        <fullName evidence="7">ABC transporter ATP-binding protein</fullName>
    </submittedName>
</protein>
<dbReference type="InterPro" id="IPR015860">
    <property type="entry name" value="ABC_transpr_TagH-like"/>
</dbReference>
<dbReference type="InterPro" id="IPR003593">
    <property type="entry name" value="AAA+_ATPase"/>
</dbReference>
<dbReference type="PANTHER" id="PTHR46743:SF2">
    <property type="entry name" value="TEICHOIC ACIDS EXPORT ATP-BINDING PROTEIN TAGH"/>
    <property type="match status" value="1"/>
</dbReference>
<dbReference type="AlphaFoldDB" id="A0A4D8QA70"/>
<feature type="domain" description="ABC transporter" evidence="6">
    <location>
        <begin position="7"/>
        <end position="254"/>
    </location>
</feature>
<reference evidence="7 8" key="1">
    <citation type="submission" date="2018-09" db="EMBL/GenBank/DDBJ databases">
        <title>Whole genome based analysis of evolution and adaptive divergence in Indian and Brazilian strains of Azospirillum brasilense.</title>
        <authorList>
            <person name="Singh C."/>
            <person name="Tripathi A.K."/>
        </authorList>
    </citation>
    <scope>NUCLEOTIDE SEQUENCE [LARGE SCALE GENOMIC DNA]</scope>
    <source>
        <strain evidence="7 8">MTCC4036</strain>
        <plasmid evidence="7 8">p5</plasmid>
    </source>
</reference>
<gene>
    <name evidence="7" type="ORF">D3867_35715</name>
</gene>
<dbReference type="PANTHER" id="PTHR46743">
    <property type="entry name" value="TEICHOIC ACIDS EXPORT ATP-BINDING PROTEIN TAGH"/>
    <property type="match status" value="1"/>
</dbReference>
<name>A0A4D8QA70_AZOBR</name>
<keyword evidence="4 7" id="KW-0067">ATP-binding</keyword>
<dbReference type="Pfam" id="PF00005">
    <property type="entry name" value="ABC_tran"/>
    <property type="match status" value="1"/>
</dbReference>
<dbReference type="SMART" id="SM00382">
    <property type="entry name" value="AAA"/>
    <property type="match status" value="1"/>
</dbReference>
<sequence length="301" mass="32911">MSASISLRDVSVHFSLYHGGSRSLKRALLSRGTAGRIASDATNRIYVEALKDLSLDIHHGDRVGLIGTNGAGKTTLLRVLAGIYEPTIGQVEINGRVTPMFDIGLGMDMDQSGYENIILRGLLIGLSREEIKKHVADIAEFTELGDYLHMPLRTYSAGMTLRLTFGISTCIAPDILLMDEWVVAGDSKFLHKAQLRLADFIHRSSIMFLASHSNDLIRMWCTKALWLENGCLRAFGPVDSVMDEYQAICDDAAKEADAAAGLPEGPLWPRRSAGSDTADRPRIRGARAERHPACGCGRAFP</sequence>
<evidence type="ECO:0000256" key="1">
    <source>
        <dbReference type="ARBA" id="ARBA00005417"/>
    </source>
</evidence>
<organism evidence="7 8">
    <name type="scientific">Azospirillum brasilense</name>
    <dbReference type="NCBI Taxonomy" id="192"/>
    <lineage>
        <taxon>Bacteria</taxon>
        <taxon>Pseudomonadati</taxon>
        <taxon>Pseudomonadota</taxon>
        <taxon>Alphaproteobacteria</taxon>
        <taxon>Rhodospirillales</taxon>
        <taxon>Azospirillaceae</taxon>
        <taxon>Azospirillum</taxon>
    </lineage>
</organism>
<evidence type="ECO:0000256" key="4">
    <source>
        <dbReference type="ARBA" id="ARBA00022840"/>
    </source>
</evidence>
<comment type="similarity">
    <text evidence="1">Belongs to the ABC transporter superfamily.</text>
</comment>
<keyword evidence="3" id="KW-0547">Nucleotide-binding</keyword>
<proteinExistence type="inferred from homology"/>
<evidence type="ECO:0000256" key="2">
    <source>
        <dbReference type="ARBA" id="ARBA00022448"/>
    </source>
</evidence>
<feature type="compositionally biased region" description="Basic and acidic residues" evidence="5">
    <location>
        <begin position="277"/>
        <end position="292"/>
    </location>
</feature>
<dbReference type="InterPro" id="IPR003439">
    <property type="entry name" value="ABC_transporter-like_ATP-bd"/>
</dbReference>
<evidence type="ECO:0000256" key="3">
    <source>
        <dbReference type="ARBA" id="ARBA00022741"/>
    </source>
</evidence>
<dbReference type="GO" id="GO:0140359">
    <property type="term" value="F:ABC-type transporter activity"/>
    <property type="evidence" value="ECO:0007669"/>
    <property type="project" value="InterPro"/>
</dbReference>
<dbReference type="Proteomes" id="UP000298596">
    <property type="component" value="Plasmid p5"/>
</dbReference>
<dbReference type="CDD" id="cd03220">
    <property type="entry name" value="ABC_KpsT_Wzt"/>
    <property type="match status" value="1"/>
</dbReference>
<dbReference type="GO" id="GO:0005524">
    <property type="term" value="F:ATP binding"/>
    <property type="evidence" value="ECO:0007669"/>
    <property type="project" value="UniProtKB-KW"/>
</dbReference>
<evidence type="ECO:0000313" key="8">
    <source>
        <dbReference type="Proteomes" id="UP000298596"/>
    </source>
</evidence>
<dbReference type="GO" id="GO:0016020">
    <property type="term" value="C:membrane"/>
    <property type="evidence" value="ECO:0007669"/>
    <property type="project" value="InterPro"/>
</dbReference>
<feature type="region of interest" description="Disordered" evidence="5">
    <location>
        <begin position="261"/>
        <end position="301"/>
    </location>
</feature>
<dbReference type="Gene3D" id="3.40.50.300">
    <property type="entry name" value="P-loop containing nucleotide triphosphate hydrolases"/>
    <property type="match status" value="1"/>
</dbReference>
<evidence type="ECO:0000256" key="5">
    <source>
        <dbReference type="SAM" id="MobiDB-lite"/>
    </source>
</evidence>
<dbReference type="InterPro" id="IPR027417">
    <property type="entry name" value="P-loop_NTPase"/>
</dbReference>
<geneLocation type="plasmid" evidence="7">
    <name>p5</name>
</geneLocation>
<dbReference type="GO" id="GO:0016887">
    <property type="term" value="F:ATP hydrolysis activity"/>
    <property type="evidence" value="ECO:0007669"/>
    <property type="project" value="InterPro"/>
</dbReference>
<accession>A0A4D8QA70</accession>
<evidence type="ECO:0000259" key="6">
    <source>
        <dbReference type="PROSITE" id="PS50893"/>
    </source>
</evidence>
<dbReference type="SUPFAM" id="SSF52540">
    <property type="entry name" value="P-loop containing nucleoside triphosphate hydrolases"/>
    <property type="match status" value="1"/>
</dbReference>
<keyword evidence="7" id="KW-0614">Plasmid</keyword>
<dbReference type="EMBL" id="CP032335">
    <property type="protein sequence ID" value="QCO07245.1"/>
    <property type="molecule type" value="Genomic_DNA"/>
</dbReference>
<dbReference type="InterPro" id="IPR050683">
    <property type="entry name" value="Bact_Polysacc_Export_ATP-bd"/>
</dbReference>
<evidence type="ECO:0000313" key="7">
    <source>
        <dbReference type="EMBL" id="QCO07245.1"/>
    </source>
</evidence>